<dbReference type="SUPFAM" id="SSF103515">
    <property type="entry name" value="Autotransporter"/>
    <property type="match status" value="1"/>
</dbReference>
<dbReference type="Gene3D" id="3.40.50.410">
    <property type="entry name" value="von Willebrand factor, type A domain"/>
    <property type="match status" value="1"/>
</dbReference>
<dbReference type="PROSITE" id="PS51208">
    <property type="entry name" value="AUTOTRANSPORTER"/>
    <property type="match status" value="1"/>
</dbReference>
<dbReference type="Gene3D" id="2.40.128.130">
    <property type="entry name" value="Autotransporter beta-domain"/>
    <property type="match status" value="1"/>
</dbReference>
<dbReference type="Proteomes" id="UP000243629">
    <property type="component" value="Unassembled WGS sequence"/>
</dbReference>
<dbReference type="SMART" id="SM00869">
    <property type="entry name" value="Autotransporter"/>
    <property type="match status" value="1"/>
</dbReference>
<feature type="domain" description="Autotransporter" evidence="2">
    <location>
        <begin position="418"/>
        <end position="691"/>
    </location>
</feature>
<dbReference type="InterPro" id="IPR036709">
    <property type="entry name" value="Autotransporte_beta_dom_sf"/>
</dbReference>
<feature type="signal peptide" evidence="1">
    <location>
        <begin position="1"/>
        <end position="29"/>
    </location>
</feature>
<dbReference type="InterPro" id="IPR036465">
    <property type="entry name" value="vWFA_dom_sf"/>
</dbReference>
<dbReference type="OrthoDB" id="5360469at2"/>
<evidence type="ECO:0000256" key="1">
    <source>
        <dbReference type="SAM" id="SignalP"/>
    </source>
</evidence>
<keyword evidence="1" id="KW-0732">Signal</keyword>
<evidence type="ECO:0000313" key="3">
    <source>
        <dbReference type="EMBL" id="SFM50207.1"/>
    </source>
</evidence>
<organism evidence="3 4">
    <name type="scientific">Halopseudomonas yangmingensis</name>
    <dbReference type="NCBI Taxonomy" id="1720063"/>
    <lineage>
        <taxon>Bacteria</taxon>
        <taxon>Pseudomonadati</taxon>
        <taxon>Pseudomonadota</taxon>
        <taxon>Gammaproteobacteria</taxon>
        <taxon>Pseudomonadales</taxon>
        <taxon>Pseudomonadaceae</taxon>
        <taxon>Halopseudomonas</taxon>
    </lineage>
</organism>
<gene>
    <name evidence="3" type="ORF">SAMN05216217_106145</name>
</gene>
<name>A0A1I4RDD3_9GAMM</name>
<keyword evidence="4" id="KW-1185">Reference proteome</keyword>
<dbReference type="NCBIfam" id="TIGR01414">
    <property type="entry name" value="autotrans_barl"/>
    <property type="match status" value="1"/>
</dbReference>
<dbReference type="SUPFAM" id="SSF53300">
    <property type="entry name" value="vWA-like"/>
    <property type="match status" value="1"/>
</dbReference>
<accession>A0A1I4RDD3</accession>
<dbReference type="AlphaFoldDB" id="A0A1I4RDD3"/>
<reference evidence="4" key="1">
    <citation type="submission" date="2016-10" db="EMBL/GenBank/DDBJ databases">
        <authorList>
            <person name="Varghese N."/>
            <person name="Submissions S."/>
        </authorList>
    </citation>
    <scope>NUCLEOTIDE SEQUENCE [LARGE SCALE GENOMIC DNA]</scope>
    <source>
        <strain evidence="4">DSM 24213</strain>
    </source>
</reference>
<evidence type="ECO:0000313" key="4">
    <source>
        <dbReference type="Proteomes" id="UP000243629"/>
    </source>
</evidence>
<evidence type="ECO:0000259" key="2">
    <source>
        <dbReference type="PROSITE" id="PS51208"/>
    </source>
</evidence>
<feature type="chain" id="PRO_5017385275" evidence="1">
    <location>
        <begin position="30"/>
        <end position="691"/>
    </location>
</feature>
<dbReference type="Pfam" id="PF03797">
    <property type="entry name" value="Autotransporter"/>
    <property type="match status" value="1"/>
</dbReference>
<proteinExistence type="predicted"/>
<dbReference type="InterPro" id="IPR006315">
    <property type="entry name" value="OM_autotransptr_brl_dom"/>
</dbReference>
<sequence length="691" mass="73881">MERNAMKFPKPTLLATIISTTVMSGMLHAASSLDMVVVIDESGSMSGEHNAFIGTYVQNLDRLLNEQNVTLNQYGLVGFGASTWGSPAANEAGRENGTDLYRHFYLGLDPDRVWGSADEFHAVTPQLEVSGGFEDGYRAIDYTFRNYDFRATAGSAIMLITDEDRDNDTRNLVTDHLPAGMSSITKEYIQDQLALHKTVVHAVVQQRFTDKDGNNAIAVVGADPDTGFAYVRDANGVITKVQGYVLQPTWDTTQADYTELALASGGTAMDIDGLRSVYTDAAALAALSGELAKLVADIAVGQVPVIGIDCGVAQGVAAQICSAIASSNNAGLQQIGQQINSPAQYGQLTQYQVNQMLQSAVSNTRNVRRVVLNRLADMRRAGFASNDINLVNFANANVSLSPEMVEAMRIARGGAASADQGDAGFFIRGIYTRGDYDSTAVANGYESTTYTFVAGIDKYLSDAAQVGAAISYATTDSDFSRVAGGTEAKTYGLTAYGSYQLAPELFLEGSAGYSRADFDTSRDTGFGIVKGDTKGDIWNVSVGALKNIQAGSVLLQPFAYLHYTDVTINGFTEQGGAAALRVGSSNMDSLVSELGVTSAIQLTDSLTADLRLAWEHEFNNSGTSIASSFVSAPGNVFRSRTPSQTADYGRVGLGLTKGLGQNRSLALRGETLVGHNRYDEYSLEIRYRQAF</sequence>
<dbReference type="STRING" id="1720063.SAMN05216217_106145"/>
<dbReference type="EMBL" id="FOUI01000006">
    <property type="protein sequence ID" value="SFM50207.1"/>
    <property type="molecule type" value="Genomic_DNA"/>
</dbReference>
<dbReference type="GO" id="GO:0019867">
    <property type="term" value="C:outer membrane"/>
    <property type="evidence" value="ECO:0007669"/>
    <property type="project" value="InterPro"/>
</dbReference>
<dbReference type="InterPro" id="IPR005546">
    <property type="entry name" value="Autotransporte_beta"/>
</dbReference>
<protein>
    <submittedName>
        <fullName evidence="3">Outer membrane autotransporter barrel domain-containing protein</fullName>
    </submittedName>
</protein>